<evidence type="ECO:0000256" key="5">
    <source>
        <dbReference type="SAM" id="Phobius"/>
    </source>
</evidence>
<dbReference type="PANTHER" id="PTHR23501">
    <property type="entry name" value="MAJOR FACILITATOR SUPERFAMILY"/>
    <property type="match status" value="1"/>
</dbReference>
<keyword evidence="3 5" id="KW-1133">Transmembrane helix</keyword>
<feature type="transmembrane region" description="Helical" evidence="5">
    <location>
        <begin position="271"/>
        <end position="292"/>
    </location>
</feature>
<evidence type="ECO:0000313" key="7">
    <source>
        <dbReference type="EMBL" id="KAF2022832.1"/>
    </source>
</evidence>
<dbReference type="InterPro" id="IPR020846">
    <property type="entry name" value="MFS_dom"/>
</dbReference>
<evidence type="ECO:0000256" key="4">
    <source>
        <dbReference type="ARBA" id="ARBA00023136"/>
    </source>
</evidence>
<dbReference type="InterPro" id="IPR036259">
    <property type="entry name" value="MFS_trans_sf"/>
</dbReference>
<keyword evidence="8" id="KW-1185">Reference proteome</keyword>
<evidence type="ECO:0000256" key="2">
    <source>
        <dbReference type="ARBA" id="ARBA00022692"/>
    </source>
</evidence>
<dbReference type="AlphaFoldDB" id="A0A9P4LFQ7"/>
<feature type="transmembrane region" description="Helical" evidence="5">
    <location>
        <begin position="312"/>
        <end position="330"/>
    </location>
</feature>
<dbReference type="GO" id="GO:0022857">
    <property type="term" value="F:transmembrane transporter activity"/>
    <property type="evidence" value="ECO:0007669"/>
    <property type="project" value="InterPro"/>
</dbReference>
<dbReference type="PANTHER" id="PTHR23501:SF195">
    <property type="entry name" value="PEP5"/>
    <property type="match status" value="1"/>
</dbReference>
<dbReference type="InterPro" id="IPR011701">
    <property type="entry name" value="MFS"/>
</dbReference>
<dbReference type="EMBL" id="ML978428">
    <property type="protein sequence ID" value="KAF2022832.1"/>
    <property type="molecule type" value="Genomic_DNA"/>
</dbReference>
<dbReference type="PROSITE" id="PS50850">
    <property type="entry name" value="MFS"/>
    <property type="match status" value="1"/>
</dbReference>
<evidence type="ECO:0000256" key="3">
    <source>
        <dbReference type="ARBA" id="ARBA00022989"/>
    </source>
</evidence>
<feature type="transmembrane region" description="Helical" evidence="5">
    <location>
        <begin position="161"/>
        <end position="181"/>
    </location>
</feature>
<feature type="transmembrane region" description="Helical" evidence="5">
    <location>
        <begin position="457"/>
        <end position="476"/>
    </location>
</feature>
<accession>A0A9P4LFQ7</accession>
<feature type="transmembrane region" description="Helical" evidence="5">
    <location>
        <begin position="104"/>
        <end position="124"/>
    </location>
</feature>
<feature type="transmembrane region" description="Helical" evidence="5">
    <location>
        <begin position="337"/>
        <end position="356"/>
    </location>
</feature>
<feature type="transmembrane region" description="Helical" evidence="5">
    <location>
        <begin position="234"/>
        <end position="251"/>
    </location>
</feature>
<sequence length="503" mass="53894">MLEASYKTSYKTWGVIFVLAIGWGTCTLANVGPSTTSSFVAKSLSGSESSAWIPNAALFPLIGLQPLWGALGDRFGKKWFMVTGGLFGVVGNIVAGRATTVRQVIAGQAINGIGSSLLLLVTPTSMEVVPAETRPYAQGFAAFINGIMAIIGLMSAGGWRWAYYFNAIFFGLSGLLITVFYHPPLTQLRREQSIMAELKSLDIIGVMLLLAGVICIVTALTFGGNIYSWDSPSVMAPLVIGIGMLIAFCSFETWGRKDGLIDHRFLQSRNFLVVLFVGFIDGMLLYGVNAFFPVEAQAIFTNNLLKINLYLLPLNIMVLIGCLLSAFVLGRLRHFRALLVVSLVLLALFLGLLALVTPSRVAIALVFTAVVGLCTGVTTVLPVVILSYSIPSFLLGTGGTILASTRALGGVVGITIFATVYGNTMKWSVADVLGVTDQILAAATKAIADVSARAFRYVWIINMAAAVAAALLCLLLRSVNNRMTRHVESALENSKLRAKQMLK</sequence>
<feature type="transmembrane region" description="Helical" evidence="5">
    <location>
        <begin position="136"/>
        <end position="155"/>
    </location>
</feature>
<feature type="transmembrane region" description="Helical" evidence="5">
    <location>
        <begin position="52"/>
        <end position="72"/>
    </location>
</feature>
<comment type="caution">
    <text evidence="7">The sequence shown here is derived from an EMBL/GenBank/DDBJ whole genome shotgun (WGS) entry which is preliminary data.</text>
</comment>
<dbReference type="Proteomes" id="UP000799777">
    <property type="component" value="Unassembled WGS sequence"/>
</dbReference>
<evidence type="ECO:0000259" key="6">
    <source>
        <dbReference type="PROSITE" id="PS50850"/>
    </source>
</evidence>
<name>A0A9P4LFQ7_9PLEO</name>
<dbReference type="GO" id="GO:0005886">
    <property type="term" value="C:plasma membrane"/>
    <property type="evidence" value="ECO:0007669"/>
    <property type="project" value="TreeGrafter"/>
</dbReference>
<reference evidence="7" key="1">
    <citation type="journal article" date="2020" name="Stud. Mycol.">
        <title>101 Dothideomycetes genomes: a test case for predicting lifestyles and emergence of pathogens.</title>
        <authorList>
            <person name="Haridas S."/>
            <person name="Albert R."/>
            <person name="Binder M."/>
            <person name="Bloem J."/>
            <person name="Labutti K."/>
            <person name="Salamov A."/>
            <person name="Andreopoulos B."/>
            <person name="Baker S."/>
            <person name="Barry K."/>
            <person name="Bills G."/>
            <person name="Bluhm B."/>
            <person name="Cannon C."/>
            <person name="Castanera R."/>
            <person name="Culley D."/>
            <person name="Daum C."/>
            <person name="Ezra D."/>
            <person name="Gonzalez J."/>
            <person name="Henrissat B."/>
            <person name="Kuo A."/>
            <person name="Liang C."/>
            <person name="Lipzen A."/>
            <person name="Lutzoni F."/>
            <person name="Magnuson J."/>
            <person name="Mondo S."/>
            <person name="Nolan M."/>
            <person name="Ohm R."/>
            <person name="Pangilinan J."/>
            <person name="Park H.-J."/>
            <person name="Ramirez L."/>
            <person name="Alfaro M."/>
            <person name="Sun H."/>
            <person name="Tritt A."/>
            <person name="Yoshinaga Y."/>
            <person name="Zwiers L.-H."/>
            <person name="Turgeon B."/>
            <person name="Goodwin S."/>
            <person name="Spatafora J."/>
            <person name="Crous P."/>
            <person name="Grigoriev I."/>
        </authorList>
    </citation>
    <scope>NUCLEOTIDE SEQUENCE</scope>
    <source>
        <strain evidence="7">CBS 110217</strain>
    </source>
</reference>
<comment type="subcellular location">
    <subcellularLocation>
        <location evidence="1">Membrane</location>
        <topology evidence="1">Multi-pass membrane protein</topology>
    </subcellularLocation>
</comment>
<keyword evidence="2 5" id="KW-0812">Transmembrane</keyword>
<proteinExistence type="predicted"/>
<organism evidence="7 8">
    <name type="scientific">Setomelanomma holmii</name>
    <dbReference type="NCBI Taxonomy" id="210430"/>
    <lineage>
        <taxon>Eukaryota</taxon>
        <taxon>Fungi</taxon>
        <taxon>Dikarya</taxon>
        <taxon>Ascomycota</taxon>
        <taxon>Pezizomycotina</taxon>
        <taxon>Dothideomycetes</taxon>
        <taxon>Pleosporomycetidae</taxon>
        <taxon>Pleosporales</taxon>
        <taxon>Pleosporineae</taxon>
        <taxon>Phaeosphaeriaceae</taxon>
        <taxon>Setomelanomma</taxon>
    </lineage>
</organism>
<dbReference type="SUPFAM" id="SSF103473">
    <property type="entry name" value="MFS general substrate transporter"/>
    <property type="match status" value="1"/>
</dbReference>
<feature type="transmembrane region" description="Helical" evidence="5">
    <location>
        <begin position="393"/>
        <end position="421"/>
    </location>
</feature>
<keyword evidence="4 5" id="KW-0472">Membrane</keyword>
<dbReference type="Pfam" id="PF07690">
    <property type="entry name" value="MFS_1"/>
    <property type="match status" value="1"/>
</dbReference>
<feature type="transmembrane region" description="Helical" evidence="5">
    <location>
        <begin position="79"/>
        <end position="98"/>
    </location>
</feature>
<feature type="transmembrane region" description="Helical" evidence="5">
    <location>
        <begin position="12"/>
        <end position="32"/>
    </location>
</feature>
<evidence type="ECO:0000313" key="8">
    <source>
        <dbReference type="Proteomes" id="UP000799777"/>
    </source>
</evidence>
<feature type="transmembrane region" description="Helical" evidence="5">
    <location>
        <begin position="201"/>
        <end position="222"/>
    </location>
</feature>
<gene>
    <name evidence="7" type="ORF">EK21DRAFT_82243</name>
</gene>
<evidence type="ECO:0000256" key="1">
    <source>
        <dbReference type="ARBA" id="ARBA00004141"/>
    </source>
</evidence>
<feature type="transmembrane region" description="Helical" evidence="5">
    <location>
        <begin position="362"/>
        <end position="386"/>
    </location>
</feature>
<protein>
    <submittedName>
        <fullName evidence="7">MFS general substrate transporter</fullName>
    </submittedName>
</protein>
<dbReference type="OrthoDB" id="4161376at2759"/>
<dbReference type="Gene3D" id="1.20.1250.20">
    <property type="entry name" value="MFS general substrate transporter like domains"/>
    <property type="match status" value="2"/>
</dbReference>
<feature type="domain" description="Major facilitator superfamily (MFS) profile" evidence="6">
    <location>
        <begin position="1"/>
        <end position="481"/>
    </location>
</feature>